<name>A0AAU8M0D0_9BACT</name>
<accession>A0AAU8M0D0</accession>
<dbReference type="KEGG" id="eaj:Q3M24_07365"/>
<reference evidence="1" key="1">
    <citation type="journal article" date="2024" name="Syst. Appl. Microbiol.">
        <title>First single-strain enrichments of Electrothrix cable bacteria, description of E. aestuarii sp. nov. and E. rattekaaiensis sp. nov., and proposal of a cable bacteria taxonomy following the rules of the SeqCode.</title>
        <authorList>
            <person name="Plum-Jensen L.E."/>
            <person name="Schramm A."/>
            <person name="Marshall I.P.G."/>
        </authorList>
    </citation>
    <scope>NUCLEOTIDE SEQUENCE</scope>
    <source>
        <strain evidence="1">Rat1</strain>
    </source>
</reference>
<dbReference type="EMBL" id="CP159373">
    <property type="protein sequence ID" value="XCN74554.1"/>
    <property type="molecule type" value="Genomic_DNA"/>
</dbReference>
<proteinExistence type="predicted"/>
<sequence>MENQPTSPKIDFAIDEDLNTALVITCGNCAAVTKIPSDELTTEGNILCSGCHYEFQITADDITMIKKYLDDAKKLQ</sequence>
<organism evidence="1">
    <name type="scientific">Candidatus Electrothrix aestuarii</name>
    <dbReference type="NCBI Taxonomy" id="3062594"/>
    <lineage>
        <taxon>Bacteria</taxon>
        <taxon>Pseudomonadati</taxon>
        <taxon>Thermodesulfobacteriota</taxon>
        <taxon>Desulfobulbia</taxon>
        <taxon>Desulfobulbales</taxon>
        <taxon>Desulfobulbaceae</taxon>
        <taxon>Candidatus Electrothrix</taxon>
    </lineage>
</organism>
<evidence type="ECO:0000313" key="1">
    <source>
        <dbReference type="EMBL" id="XCN74554.1"/>
    </source>
</evidence>
<gene>
    <name evidence="1" type="ORF">Q3M24_07365</name>
</gene>
<dbReference type="AlphaFoldDB" id="A0AAU8M0D0"/>
<reference evidence="1" key="2">
    <citation type="submission" date="2024-06" db="EMBL/GenBank/DDBJ databases">
        <authorList>
            <person name="Plum-Jensen L.E."/>
            <person name="Schramm A."/>
            <person name="Marshall I.P.G."/>
        </authorList>
    </citation>
    <scope>NUCLEOTIDE SEQUENCE</scope>
    <source>
        <strain evidence="1">Rat1</strain>
    </source>
</reference>
<protein>
    <submittedName>
        <fullName evidence="1">Uncharacterized protein</fullName>
    </submittedName>
</protein>